<dbReference type="EMBL" id="BMKM01000001">
    <property type="protein sequence ID" value="GGE13316.1"/>
    <property type="molecule type" value="Genomic_DNA"/>
</dbReference>
<feature type="domain" description="Metalloenzyme" evidence="1">
    <location>
        <begin position="150"/>
        <end position="222"/>
    </location>
</feature>
<dbReference type="AlphaFoldDB" id="A0A8H9FX11"/>
<accession>A0A8H9FX11</accession>
<dbReference type="Proteomes" id="UP000614460">
    <property type="component" value="Unassembled WGS sequence"/>
</dbReference>
<dbReference type="InterPro" id="IPR017850">
    <property type="entry name" value="Alkaline_phosphatase_core_sf"/>
</dbReference>
<keyword evidence="4" id="KW-1185">Reference proteome</keyword>
<evidence type="ECO:0008006" key="5">
    <source>
        <dbReference type="Google" id="ProtNLM"/>
    </source>
</evidence>
<reference evidence="3" key="2">
    <citation type="submission" date="2020-09" db="EMBL/GenBank/DDBJ databases">
        <authorList>
            <person name="Sun Q."/>
            <person name="Zhou Y."/>
        </authorList>
    </citation>
    <scope>NUCLEOTIDE SEQUENCE</scope>
    <source>
        <strain evidence="3">CGMCC 1.15966</strain>
    </source>
</reference>
<dbReference type="SUPFAM" id="SSF53649">
    <property type="entry name" value="Alkaline phosphatase-like"/>
    <property type="match status" value="1"/>
</dbReference>
<proteinExistence type="predicted"/>
<sequence>MKAIFIRLLILIPFISSCNKEFPNRLLEYSEQQGYDAGTSKVLYIIVDGLRGEAVQEILPTQLVKMQQNSMFGYGSLIDFKSNPHTKEIGWTNLLSGTTSDKHAVVNSDLSTYKSKEYPNLLSRIKALDLGYEITANSSSDEFTNTFIKGVTDASVSKSDQEVVDKTKAALKENERSVFLAHFSEVDKAGQSGSYESSDAKYIAAIKAFDKQVSELITEIQSRQNFKTENWLVIVTSSAGGAIENNGEINNTSYGDSKRNIFTLFYSPKFDRKFFPTPNSSSIPYQGAAVRYTYGTPSTNAVLQDAAAFNFANNKNFTISFNFKSNIKDGNWNYPIFLSKRDAGFSGPGWNIFGEVRNGNMALGMNSNIGGQAFGTAVNNGEWHNFTVTVTRGDSLRVFTDGVPNDRQALTNGNNLDNNAPLVVGKKAGNDNSAPDVLISNIQIYNVAIPKENIKAVYGKTLIDDSHPYYENLIGYWPGYDDIGKGQIRDMTGNGRHLNLTGNYNWVSFNDIVSYFSPPISDSFYKIVPNGVDVPFMIYQWLGIIPQKEWKLDGKSWTPVYKIMK</sequence>
<name>A0A8H9FX11_9SPHI</name>
<dbReference type="Pfam" id="PF16356">
    <property type="entry name" value="DUF4983"/>
    <property type="match status" value="1"/>
</dbReference>
<evidence type="ECO:0000313" key="4">
    <source>
        <dbReference type="Proteomes" id="UP000614460"/>
    </source>
</evidence>
<dbReference type="InterPro" id="IPR006124">
    <property type="entry name" value="Metalloenzyme"/>
</dbReference>
<reference evidence="3" key="1">
    <citation type="journal article" date="2014" name="Int. J. Syst. Evol. Microbiol.">
        <title>Complete genome sequence of Corynebacterium casei LMG S-19264T (=DSM 44701T), isolated from a smear-ripened cheese.</title>
        <authorList>
            <consortium name="US DOE Joint Genome Institute (JGI-PGF)"/>
            <person name="Walter F."/>
            <person name="Albersmeier A."/>
            <person name="Kalinowski J."/>
            <person name="Ruckert C."/>
        </authorList>
    </citation>
    <scope>NUCLEOTIDE SEQUENCE</scope>
    <source>
        <strain evidence="3">CGMCC 1.15966</strain>
    </source>
</reference>
<dbReference type="RefSeq" id="WP_229678262.1">
    <property type="nucleotide sequence ID" value="NZ_BMKM01000001.1"/>
</dbReference>
<comment type="caution">
    <text evidence="3">The sequence shown here is derived from an EMBL/GenBank/DDBJ whole genome shotgun (WGS) entry which is preliminary data.</text>
</comment>
<dbReference type="GO" id="GO:0005975">
    <property type="term" value="P:carbohydrate metabolic process"/>
    <property type="evidence" value="ECO:0007669"/>
    <property type="project" value="UniProtKB-ARBA"/>
</dbReference>
<dbReference type="Gene3D" id="2.60.120.200">
    <property type="match status" value="1"/>
</dbReference>
<protein>
    <recommendedName>
        <fullName evidence="5">DUF4983 domain-containing protein</fullName>
    </recommendedName>
</protein>
<dbReference type="Pfam" id="PF01676">
    <property type="entry name" value="Metalloenzyme"/>
    <property type="match status" value="1"/>
</dbReference>
<dbReference type="GO" id="GO:0046872">
    <property type="term" value="F:metal ion binding"/>
    <property type="evidence" value="ECO:0007669"/>
    <property type="project" value="InterPro"/>
</dbReference>
<dbReference type="InterPro" id="IPR013320">
    <property type="entry name" value="ConA-like_dom_sf"/>
</dbReference>
<dbReference type="Pfam" id="PF13385">
    <property type="entry name" value="Laminin_G_3"/>
    <property type="match status" value="1"/>
</dbReference>
<evidence type="ECO:0000259" key="2">
    <source>
        <dbReference type="Pfam" id="PF16356"/>
    </source>
</evidence>
<dbReference type="GO" id="GO:0004553">
    <property type="term" value="F:hydrolase activity, hydrolyzing O-glycosyl compounds"/>
    <property type="evidence" value="ECO:0007669"/>
    <property type="project" value="UniProtKB-ARBA"/>
</dbReference>
<gene>
    <name evidence="3" type="ORF">GCM10011516_08940</name>
</gene>
<dbReference type="PROSITE" id="PS51257">
    <property type="entry name" value="PROKAR_LIPOPROTEIN"/>
    <property type="match status" value="1"/>
</dbReference>
<dbReference type="InterPro" id="IPR032309">
    <property type="entry name" value="DUF4983"/>
</dbReference>
<dbReference type="Gene3D" id="3.40.720.10">
    <property type="entry name" value="Alkaline Phosphatase, subunit A"/>
    <property type="match status" value="1"/>
</dbReference>
<evidence type="ECO:0000313" key="3">
    <source>
        <dbReference type="EMBL" id="GGE13316.1"/>
    </source>
</evidence>
<dbReference type="SUPFAM" id="SSF49899">
    <property type="entry name" value="Concanavalin A-like lectins/glucanases"/>
    <property type="match status" value="1"/>
</dbReference>
<evidence type="ECO:0000259" key="1">
    <source>
        <dbReference type="Pfam" id="PF01676"/>
    </source>
</evidence>
<feature type="domain" description="DUF4983" evidence="2">
    <location>
        <begin position="465"/>
        <end position="557"/>
    </location>
</feature>
<organism evidence="3 4">
    <name type="scientific">Sphingobacterium cellulitidis</name>
    <dbReference type="NCBI Taxonomy" id="1768011"/>
    <lineage>
        <taxon>Bacteria</taxon>
        <taxon>Pseudomonadati</taxon>
        <taxon>Bacteroidota</taxon>
        <taxon>Sphingobacteriia</taxon>
        <taxon>Sphingobacteriales</taxon>
        <taxon>Sphingobacteriaceae</taxon>
        <taxon>Sphingobacterium</taxon>
    </lineage>
</organism>